<dbReference type="Pfam" id="PF00188">
    <property type="entry name" value="CAP"/>
    <property type="match status" value="1"/>
</dbReference>
<name>A0A250XR68_9CHLO</name>
<comment type="caution">
    <text evidence="3">The sequence shown here is derived from an EMBL/GenBank/DDBJ whole genome shotgun (WGS) entry which is preliminary data.</text>
</comment>
<dbReference type="InterPro" id="IPR018244">
    <property type="entry name" value="Allrgn_V5/Tpx1_CS"/>
</dbReference>
<dbReference type="SUPFAM" id="SSF51110">
    <property type="entry name" value="alpha-D-mannose-specific plant lectins"/>
    <property type="match status" value="1"/>
</dbReference>
<dbReference type="InterPro" id="IPR014044">
    <property type="entry name" value="CAP_dom"/>
</dbReference>
<feature type="domain" description="Bulb-type lectin" evidence="2">
    <location>
        <begin position="354"/>
        <end position="490"/>
    </location>
</feature>
<reference evidence="3 4" key="1">
    <citation type="submission" date="2017-08" db="EMBL/GenBank/DDBJ databases">
        <title>Acidophilic green algal genome provides insights into adaptation to an acidic environment.</title>
        <authorList>
            <person name="Hirooka S."/>
            <person name="Hirose Y."/>
            <person name="Kanesaki Y."/>
            <person name="Higuchi S."/>
            <person name="Fujiwara T."/>
            <person name="Onuma R."/>
            <person name="Era A."/>
            <person name="Ohbayashi R."/>
            <person name="Uzuka A."/>
            <person name="Nozaki H."/>
            <person name="Yoshikawa H."/>
            <person name="Miyagishima S.Y."/>
        </authorList>
    </citation>
    <scope>NUCLEOTIDE SEQUENCE [LARGE SCALE GENOMIC DNA]</scope>
    <source>
        <strain evidence="3 4">NIES-2499</strain>
    </source>
</reference>
<feature type="region of interest" description="Disordered" evidence="1">
    <location>
        <begin position="300"/>
        <end position="365"/>
    </location>
</feature>
<dbReference type="OrthoDB" id="337038at2759"/>
<dbReference type="PROSITE" id="PS50927">
    <property type="entry name" value="BULB_LECTIN"/>
    <property type="match status" value="1"/>
</dbReference>
<proteinExistence type="predicted"/>
<dbReference type="Proteomes" id="UP000232323">
    <property type="component" value="Unassembled WGS sequence"/>
</dbReference>
<protein>
    <recommendedName>
        <fullName evidence="2">Bulb-type lectin domain-containing protein</fullName>
    </recommendedName>
</protein>
<evidence type="ECO:0000313" key="4">
    <source>
        <dbReference type="Proteomes" id="UP000232323"/>
    </source>
</evidence>
<dbReference type="CDD" id="cd05382">
    <property type="entry name" value="CAP_GAPR1-like"/>
    <property type="match status" value="1"/>
</dbReference>
<dbReference type="PANTHER" id="PTHR10334">
    <property type="entry name" value="CYSTEINE-RICH SECRETORY PROTEIN-RELATED"/>
    <property type="match status" value="1"/>
</dbReference>
<accession>A0A250XR68</accession>
<feature type="compositionally biased region" description="Pro residues" evidence="1">
    <location>
        <begin position="508"/>
        <end position="600"/>
    </location>
</feature>
<dbReference type="SUPFAM" id="SSF55797">
    <property type="entry name" value="PR-1-like"/>
    <property type="match status" value="1"/>
</dbReference>
<evidence type="ECO:0000256" key="1">
    <source>
        <dbReference type="SAM" id="MobiDB-lite"/>
    </source>
</evidence>
<dbReference type="Gene3D" id="3.40.33.10">
    <property type="entry name" value="CAP"/>
    <property type="match status" value="1"/>
</dbReference>
<dbReference type="SMART" id="SM00108">
    <property type="entry name" value="B_lectin"/>
    <property type="match status" value="1"/>
</dbReference>
<dbReference type="InterPro" id="IPR001480">
    <property type="entry name" value="Bulb-type_lectin_dom"/>
</dbReference>
<evidence type="ECO:0000313" key="3">
    <source>
        <dbReference type="EMBL" id="GAX85581.1"/>
    </source>
</evidence>
<dbReference type="PRINTS" id="PR00837">
    <property type="entry name" value="V5TPXLIKE"/>
</dbReference>
<evidence type="ECO:0000259" key="2">
    <source>
        <dbReference type="PROSITE" id="PS50927"/>
    </source>
</evidence>
<dbReference type="InterPro" id="IPR001283">
    <property type="entry name" value="CRISP-related"/>
</dbReference>
<feature type="compositionally biased region" description="Low complexity" evidence="1">
    <location>
        <begin position="312"/>
        <end position="365"/>
    </location>
</feature>
<dbReference type="SMART" id="SM00198">
    <property type="entry name" value="SCP"/>
    <property type="match status" value="1"/>
</dbReference>
<keyword evidence="4" id="KW-1185">Reference proteome</keyword>
<gene>
    <name evidence="3" type="ORF">CEUSTIGMA_g12996.t1</name>
</gene>
<dbReference type="Gene3D" id="2.90.10.10">
    <property type="entry name" value="Bulb-type lectin domain"/>
    <property type="match status" value="2"/>
</dbReference>
<sequence>MPNLFIKRRHIAPDERCDVSVGYHQCLTASALIIPSTLSTYLQNTVSTHNSSVLAAGGDNREDKYYNIIRNNRCPTSSISFPPTTFTRSFKSSDLILRRLLIITLIYLSGNIITPITICTASCVTPPLSYQGFTFYLGQDHIGDNMGCSSFPTSLAGGYVSPSTPVVSPTWTTLISQCLSTPNCQAVSLTDSLQAASAGSINLGTLTSLLGGAGSTSGGSTSSSSVTWCFKSSGMPLYTPFVISDQMQLQKASSAPYLQAPPCLGIYVLQRQQPQQQQQPDIIPPITSLSGGGIISIPSTTSAYSPTTGPDNSSPYSSSSSSPSSPSSSTSLPPAAPALNTASSPSTRLYSSSSTLSSASTPLQSPSTLLSPNGLFLMTMQSDGNLVLSYAADQSVAFWASNSYHPGFGPYSLSMQADGNLVIYDAYSTPLWASGSYGKGIAPYSLKIQASIDCYLENKHELFLTWLHDVDDGNLVIYDASNQATWASRTAIRPTAMSPVLSTVSSPAPQPSPVPSPAPQPSPVPSPSPQPSPIPSPIPQPSPVPSPSPQPSPIPSPVPQPSPVPSPSPQPSPVPSPVPQPSPVPSPVPQSSPVPSPVPQPQAYSGTCPCDDGGLCETNLKRSINSAPPLTWSTSLATSAQNWANYLAANCLFQHSGTPGVGENLLGVYASYPEASLTWCSAVDDWYSEISNYQFTSTPYTTNEPHFESIGHFTQLVWVSTSTMGCGMAQGTCSGADPYATIVVCQYSSPGNIESDAQFLQNVLPPSS</sequence>
<dbReference type="InterPro" id="IPR035940">
    <property type="entry name" value="CAP_sf"/>
</dbReference>
<dbReference type="InterPro" id="IPR036426">
    <property type="entry name" value="Bulb-type_lectin_dom_sf"/>
</dbReference>
<dbReference type="AlphaFoldDB" id="A0A250XR68"/>
<organism evidence="3 4">
    <name type="scientific">Chlamydomonas eustigma</name>
    <dbReference type="NCBI Taxonomy" id="1157962"/>
    <lineage>
        <taxon>Eukaryota</taxon>
        <taxon>Viridiplantae</taxon>
        <taxon>Chlorophyta</taxon>
        <taxon>core chlorophytes</taxon>
        <taxon>Chlorophyceae</taxon>
        <taxon>CS clade</taxon>
        <taxon>Chlamydomonadales</taxon>
        <taxon>Chlamydomonadaceae</taxon>
        <taxon>Chlamydomonas</taxon>
    </lineage>
</organism>
<dbReference type="CDD" id="cd00028">
    <property type="entry name" value="B_lectin"/>
    <property type="match status" value="1"/>
</dbReference>
<dbReference type="EMBL" id="BEGY01000178">
    <property type="protein sequence ID" value="GAX85581.1"/>
    <property type="molecule type" value="Genomic_DNA"/>
</dbReference>
<dbReference type="InterPro" id="IPR034113">
    <property type="entry name" value="SCP_GAPR1-like"/>
</dbReference>
<feature type="region of interest" description="Disordered" evidence="1">
    <location>
        <begin position="501"/>
        <end position="606"/>
    </location>
</feature>
<dbReference type="PROSITE" id="PS01009">
    <property type="entry name" value="CRISP_1"/>
    <property type="match status" value="1"/>
</dbReference>
<dbReference type="GO" id="GO:0005576">
    <property type="term" value="C:extracellular region"/>
    <property type="evidence" value="ECO:0007669"/>
    <property type="project" value="InterPro"/>
</dbReference>